<evidence type="ECO:0000313" key="1">
    <source>
        <dbReference type="EMBL" id="MBE0384697.1"/>
    </source>
</evidence>
<dbReference type="EMBL" id="AQGW01000025">
    <property type="protein sequence ID" value="MBE0384697.1"/>
    <property type="molecule type" value="Genomic_DNA"/>
</dbReference>
<dbReference type="Proteomes" id="UP000615003">
    <property type="component" value="Unassembled WGS sequence"/>
</dbReference>
<comment type="caution">
    <text evidence="1">The sequence shown here is derived from an EMBL/GenBank/DDBJ whole genome shotgun (WGS) entry which is preliminary data.</text>
</comment>
<proteinExistence type="predicted"/>
<gene>
    <name evidence="1" type="ORF">PCARR_b0719</name>
</gene>
<name>A0ABR9EVW5_PSEVC</name>
<sequence length="155" mass="17555">MRFVAMEIYYNVHIFGNCRSNNFIKSTHVTVPILIYITASTVADCCTYNSCTKFRLSFRNCLRGVKFSPPQPVLLQNKLGPAKLLLTPSTNTWLPLTVSFSTSAFATDVIPSINAKDRLLTLKLLLTRLLVQTFITLSLKIISFFRLKQYILVSI</sequence>
<organism evidence="1 2">
    <name type="scientific">Pseudoalteromonas carrageenovora IAM 12662</name>
    <dbReference type="NCBI Taxonomy" id="1314868"/>
    <lineage>
        <taxon>Bacteria</taxon>
        <taxon>Pseudomonadati</taxon>
        <taxon>Pseudomonadota</taxon>
        <taxon>Gammaproteobacteria</taxon>
        <taxon>Alteromonadales</taxon>
        <taxon>Pseudoalteromonadaceae</taxon>
        <taxon>Pseudoalteromonas</taxon>
    </lineage>
</organism>
<evidence type="ECO:0000313" key="2">
    <source>
        <dbReference type="Proteomes" id="UP000615003"/>
    </source>
</evidence>
<accession>A0ABR9EVW5</accession>
<keyword evidence="2" id="KW-1185">Reference proteome</keyword>
<protein>
    <submittedName>
        <fullName evidence="1">Uncharacterized protein</fullName>
    </submittedName>
</protein>
<reference evidence="1 2" key="1">
    <citation type="submission" date="2015-06" db="EMBL/GenBank/DDBJ databases">
        <title>Genome sequence of Pseudoalteromonas carrageenovora.</title>
        <authorList>
            <person name="Xie B.-B."/>
            <person name="Rong J.-C."/>
            <person name="Qin Q.-L."/>
            <person name="Zhang Y.-Z."/>
        </authorList>
    </citation>
    <scope>NUCLEOTIDE SEQUENCE [LARGE SCALE GENOMIC DNA]</scope>
    <source>
        <strain evidence="1 2">IAM 12662</strain>
    </source>
</reference>